<evidence type="ECO:0000313" key="8">
    <source>
        <dbReference type="Proteomes" id="UP000521676"/>
    </source>
</evidence>
<evidence type="ECO:0000313" key="7">
    <source>
        <dbReference type="EMBL" id="WJW70400.1"/>
    </source>
</evidence>
<feature type="domain" description="STAS" evidence="4">
    <location>
        <begin position="123"/>
        <end position="214"/>
    </location>
</feature>
<dbReference type="Proteomes" id="UP001431572">
    <property type="component" value="Plasmid unnamed2"/>
</dbReference>
<evidence type="ECO:0000256" key="2">
    <source>
        <dbReference type="ARBA" id="ARBA00022741"/>
    </source>
</evidence>
<dbReference type="EMBL" id="JACATZ010000002">
    <property type="protein sequence ID" value="NWJ47086.1"/>
    <property type="molecule type" value="Genomic_DNA"/>
</dbReference>
<dbReference type="EMBL" id="JACATZ010000012">
    <property type="protein sequence ID" value="NWJ49168.1"/>
    <property type="molecule type" value="Genomic_DNA"/>
</dbReference>
<keyword evidence="9" id="KW-1185">Reference proteome</keyword>
<dbReference type="AlphaFoldDB" id="A0A8T7M4V5"/>
<reference evidence="7" key="2">
    <citation type="journal article" date="2024" name="Nature">
        <title>Anoxygenic phototroph of the Chloroflexota uses a type I reaction centre.</title>
        <authorList>
            <person name="Tsuji J.M."/>
            <person name="Shaw N.A."/>
            <person name="Nagashima S."/>
            <person name="Venkiteswaran J.J."/>
            <person name="Schiff S.L."/>
            <person name="Watanabe T."/>
            <person name="Fukui M."/>
            <person name="Hanada S."/>
            <person name="Tank M."/>
            <person name="Neufeld J.D."/>
        </authorList>
    </citation>
    <scope>NUCLEOTIDE SEQUENCE</scope>
    <source>
        <strain evidence="7">L227-S17</strain>
        <plasmid evidence="7 9">unnamed2</plasmid>
    </source>
</reference>
<dbReference type="InterPro" id="IPR027417">
    <property type="entry name" value="P-loop_NTPase"/>
</dbReference>
<dbReference type="InterPro" id="IPR002611">
    <property type="entry name" value="IstB_ATP-bd"/>
</dbReference>
<dbReference type="SMART" id="SM00382">
    <property type="entry name" value="AAA"/>
    <property type="match status" value="1"/>
</dbReference>
<evidence type="ECO:0000313" key="9">
    <source>
        <dbReference type="Proteomes" id="UP001431572"/>
    </source>
</evidence>
<dbReference type="NCBIfam" id="NF038214">
    <property type="entry name" value="IS21_help_AAA"/>
    <property type="match status" value="1"/>
</dbReference>
<dbReference type="PROSITE" id="PS50801">
    <property type="entry name" value="STAS"/>
    <property type="match status" value="1"/>
</dbReference>
<dbReference type="Gene3D" id="3.40.50.300">
    <property type="entry name" value="P-loop containing nucleotide triphosphate hydrolases"/>
    <property type="match status" value="1"/>
</dbReference>
<dbReference type="Proteomes" id="UP000521676">
    <property type="component" value="Unassembled WGS sequence"/>
</dbReference>
<accession>A0A8T7M4V5</accession>
<dbReference type="Pfam" id="PF01695">
    <property type="entry name" value="IstB_IS21"/>
    <property type="match status" value="1"/>
</dbReference>
<evidence type="ECO:0000256" key="1">
    <source>
        <dbReference type="ARBA" id="ARBA00008059"/>
    </source>
</evidence>
<dbReference type="InterPro" id="IPR047661">
    <property type="entry name" value="IstB"/>
</dbReference>
<dbReference type="GO" id="GO:0005524">
    <property type="term" value="F:ATP binding"/>
    <property type="evidence" value="ECO:0007669"/>
    <property type="project" value="UniProtKB-KW"/>
</dbReference>
<evidence type="ECO:0000313" key="5">
    <source>
        <dbReference type="EMBL" id="NWJ47086.1"/>
    </source>
</evidence>
<evidence type="ECO:0000259" key="4">
    <source>
        <dbReference type="PROSITE" id="PS50801"/>
    </source>
</evidence>
<dbReference type="InterPro" id="IPR028350">
    <property type="entry name" value="DNAC/IstB-like"/>
</dbReference>
<name>A0A8T7M4V5_9CHLR</name>
<proteinExistence type="inferred from homology"/>
<dbReference type="GO" id="GO:0006260">
    <property type="term" value="P:DNA replication"/>
    <property type="evidence" value="ECO:0007669"/>
    <property type="project" value="TreeGrafter"/>
</dbReference>
<gene>
    <name evidence="7" type="primary">istB</name>
    <name evidence="5" type="ORF">HXX08_14595</name>
    <name evidence="6" type="ORF">HXX08_25200</name>
    <name evidence="7" type="ORF">OZ401_004977</name>
</gene>
<keyword evidence="3 5" id="KW-0067">ATP-binding</keyword>
<dbReference type="RefSeq" id="WP_341472268.1">
    <property type="nucleotide sequence ID" value="NZ_CP128402.1"/>
</dbReference>
<dbReference type="PANTHER" id="PTHR30050:SF4">
    <property type="entry name" value="ATP-BINDING PROTEIN RV3427C IN INSERTION SEQUENCE-RELATED"/>
    <property type="match status" value="1"/>
</dbReference>
<geneLocation type="plasmid" evidence="7 9">
    <name>unnamed2</name>
</geneLocation>
<dbReference type="CDD" id="cd00009">
    <property type="entry name" value="AAA"/>
    <property type="match status" value="1"/>
</dbReference>
<dbReference type="PIRSF" id="PIRSF003073">
    <property type="entry name" value="DNAC_TnpB_IstB"/>
    <property type="match status" value="1"/>
</dbReference>
<keyword evidence="2" id="KW-0547">Nucleotide-binding</keyword>
<keyword evidence="7" id="KW-0614">Plasmid</keyword>
<dbReference type="InterPro" id="IPR002645">
    <property type="entry name" value="STAS_dom"/>
</dbReference>
<sequence>MSQTYEHLAVSGLEQLGLKTALNQLDQASQRAAAENWSYTHFLGYLLEGELRERQRKTIETILRFANMPYLKRLNEFDFTAQPGLDRRLIDELATGRFLHEGRNIIFLGPPGVGKTHLALSLGVMTAEMGHRIYFTTAMDLARRLTKAVDENRLHRQINVLTQPKLLVIDEMGYLTLDATQAGLLFQVICKRYEKGHSLVLTSNKPFGEWAQLFGGDAVMASAALDRLLHRATVINIRGASFRLKEKRQAGLENTETLSLVPKPTIPNGKIE</sequence>
<comment type="similarity">
    <text evidence="1">Belongs to the IS21/IS1162 putative ATP-binding protein family.</text>
</comment>
<dbReference type="EMBL" id="CP128402">
    <property type="protein sequence ID" value="WJW70400.1"/>
    <property type="molecule type" value="Genomic_DNA"/>
</dbReference>
<dbReference type="PANTHER" id="PTHR30050">
    <property type="entry name" value="CHROMOSOMAL REPLICATION INITIATOR PROTEIN DNAA"/>
    <property type="match status" value="1"/>
</dbReference>
<dbReference type="InterPro" id="IPR003593">
    <property type="entry name" value="AAA+_ATPase"/>
</dbReference>
<evidence type="ECO:0000256" key="3">
    <source>
        <dbReference type="ARBA" id="ARBA00022840"/>
    </source>
</evidence>
<organism evidence="5 8">
    <name type="scientific">Candidatus Chlorohelix allophototropha</name>
    <dbReference type="NCBI Taxonomy" id="3003348"/>
    <lineage>
        <taxon>Bacteria</taxon>
        <taxon>Bacillati</taxon>
        <taxon>Chloroflexota</taxon>
        <taxon>Chloroflexia</taxon>
        <taxon>Candidatus Chloroheliales</taxon>
        <taxon>Candidatus Chloroheliaceae</taxon>
        <taxon>Candidatus Chlorohelix</taxon>
    </lineage>
</organism>
<dbReference type="SUPFAM" id="SSF52540">
    <property type="entry name" value="P-loop containing nucleoside triphosphate hydrolases"/>
    <property type="match status" value="1"/>
</dbReference>
<reference evidence="5 8" key="1">
    <citation type="submission" date="2020-06" db="EMBL/GenBank/DDBJ databases">
        <title>Anoxygenic phototrophic Chloroflexota member uses a Type I reaction center.</title>
        <authorList>
            <person name="Tsuji J.M."/>
            <person name="Shaw N.A."/>
            <person name="Nagashima S."/>
            <person name="Venkiteswaran J."/>
            <person name="Schiff S.L."/>
            <person name="Hanada S."/>
            <person name="Tank M."/>
            <person name="Neufeld J.D."/>
        </authorList>
    </citation>
    <scope>NUCLEOTIDE SEQUENCE [LARGE SCALE GENOMIC DNA]</scope>
    <source>
        <strain evidence="5">L227-S17</strain>
    </source>
</reference>
<protein>
    <submittedName>
        <fullName evidence="5">ATP-binding protein</fullName>
    </submittedName>
    <submittedName>
        <fullName evidence="7">IS21-like element helper ATPase IstB</fullName>
    </submittedName>
</protein>
<evidence type="ECO:0000313" key="6">
    <source>
        <dbReference type="EMBL" id="NWJ49168.1"/>
    </source>
</evidence>